<feature type="domain" description="CCHC-type" evidence="2">
    <location>
        <begin position="72"/>
        <end position="86"/>
    </location>
</feature>
<dbReference type="InterPro" id="IPR001878">
    <property type="entry name" value="Znf_CCHC"/>
</dbReference>
<dbReference type="GO" id="GO:0003676">
    <property type="term" value="F:nucleic acid binding"/>
    <property type="evidence" value="ECO:0007669"/>
    <property type="project" value="InterPro"/>
</dbReference>
<dbReference type="GO" id="GO:0008270">
    <property type="term" value="F:zinc ion binding"/>
    <property type="evidence" value="ECO:0007669"/>
    <property type="project" value="UniProtKB-KW"/>
</dbReference>
<proteinExistence type="predicted"/>
<organism evidence="3 4">
    <name type="scientific">Magallana gigas</name>
    <name type="common">Pacific oyster</name>
    <name type="synonym">Crassostrea gigas</name>
    <dbReference type="NCBI Taxonomy" id="29159"/>
    <lineage>
        <taxon>Eukaryota</taxon>
        <taxon>Metazoa</taxon>
        <taxon>Spiralia</taxon>
        <taxon>Lophotrochozoa</taxon>
        <taxon>Mollusca</taxon>
        <taxon>Bivalvia</taxon>
        <taxon>Autobranchia</taxon>
        <taxon>Pteriomorphia</taxon>
        <taxon>Ostreida</taxon>
        <taxon>Ostreoidea</taxon>
        <taxon>Ostreidae</taxon>
        <taxon>Magallana</taxon>
    </lineage>
</organism>
<evidence type="ECO:0000256" key="1">
    <source>
        <dbReference type="PROSITE-ProRule" id="PRU00047"/>
    </source>
</evidence>
<dbReference type="Proteomes" id="UP000005408">
    <property type="component" value="Unassembled WGS sequence"/>
</dbReference>
<keyword evidence="1" id="KW-0863">Zinc-finger</keyword>
<dbReference type="PROSITE" id="PS50158">
    <property type="entry name" value="ZF_CCHC"/>
    <property type="match status" value="1"/>
</dbReference>
<sequence>MWDLPETQAMTKWHMNAQTDQIVREELRQLRDEIQTSLKDLEKRISNVVSLKEAHVSPISSNFNRQHNFPFKCHYCGRKGHKMKDCFLKNRKDECKSQESDLKHSNRLKGNKESQLQTSTIVSSSISIKGEQEIKKSGLFINAMAFKKKTVLVRHMKRLHPSREIKGYRQQ</sequence>
<dbReference type="EnsemblMetazoa" id="G2858.1">
    <property type="protein sequence ID" value="G2858.1:cds"/>
    <property type="gene ID" value="G2858"/>
</dbReference>
<reference evidence="3" key="1">
    <citation type="submission" date="2022-08" db="UniProtKB">
        <authorList>
            <consortium name="EnsemblMetazoa"/>
        </authorList>
    </citation>
    <scope>IDENTIFICATION</scope>
    <source>
        <strain evidence="3">05x7-T-G4-1.051#20</strain>
    </source>
</reference>
<keyword evidence="1" id="KW-0479">Metal-binding</keyword>
<evidence type="ECO:0000313" key="3">
    <source>
        <dbReference type="EnsemblMetazoa" id="G2858.1:cds"/>
    </source>
</evidence>
<keyword evidence="1" id="KW-0862">Zinc</keyword>
<evidence type="ECO:0000313" key="4">
    <source>
        <dbReference type="Proteomes" id="UP000005408"/>
    </source>
</evidence>
<name>A0A8W8LQP7_MAGGI</name>
<protein>
    <recommendedName>
        <fullName evidence="2">CCHC-type domain-containing protein</fullName>
    </recommendedName>
</protein>
<dbReference type="AlphaFoldDB" id="A0A8W8LQP7"/>
<evidence type="ECO:0000259" key="2">
    <source>
        <dbReference type="PROSITE" id="PS50158"/>
    </source>
</evidence>
<keyword evidence="4" id="KW-1185">Reference proteome</keyword>
<accession>A0A8W8LQP7</accession>